<dbReference type="GO" id="GO:0000974">
    <property type="term" value="C:Prp19 complex"/>
    <property type="evidence" value="ECO:0007669"/>
    <property type="project" value="TreeGrafter"/>
</dbReference>
<dbReference type="PROSITE" id="PS50005">
    <property type="entry name" value="TPR"/>
    <property type="match status" value="1"/>
</dbReference>
<dbReference type="Pfam" id="PF23233">
    <property type="entry name" value="HAT_Syf1_CNRKL1_N"/>
    <property type="match status" value="1"/>
</dbReference>
<proteinExistence type="inferred from homology"/>
<comment type="similarity">
    <text evidence="2">Belongs to the crooked-neck family.</text>
</comment>
<feature type="domain" description="Pre-mRNA-splicing factor Syf1/CRNKL1-like C-terminal HAT-repeats" evidence="14">
    <location>
        <begin position="237"/>
        <end position="327"/>
    </location>
</feature>
<evidence type="ECO:0000256" key="13">
    <source>
        <dbReference type="SAM" id="MobiDB-lite"/>
    </source>
</evidence>
<dbReference type="FunFam" id="1.25.40.10:FF:000639">
    <property type="entry name" value="Pre-mRNA-splicing factor CLF1"/>
    <property type="match status" value="1"/>
</dbReference>
<name>A0AAD5V3I1_9APHY</name>
<protein>
    <recommendedName>
        <fullName evidence="10">Pre-mRNA-splicing factor CLF1</fullName>
    </recommendedName>
    <alternativeName>
        <fullName evidence="11">Pre-mRNA-splicing factor clf1</fullName>
    </alternativeName>
</protein>
<evidence type="ECO:0000256" key="3">
    <source>
        <dbReference type="ARBA" id="ARBA00011524"/>
    </source>
</evidence>
<feature type="region of interest" description="Disordered" evidence="13">
    <location>
        <begin position="720"/>
        <end position="751"/>
    </location>
</feature>
<accession>A0AAD5V3I1</accession>
<dbReference type="SUPFAM" id="SSF48452">
    <property type="entry name" value="TPR-like"/>
    <property type="match status" value="4"/>
</dbReference>
<evidence type="ECO:0000256" key="11">
    <source>
        <dbReference type="ARBA" id="ARBA00070631"/>
    </source>
</evidence>
<keyword evidence="5" id="KW-0747">Spliceosome</keyword>
<dbReference type="InterPro" id="IPR003107">
    <property type="entry name" value="HAT"/>
</dbReference>
<gene>
    <name evidence="16" type="ORF">NLI96_g5068</name>
</gene>
<dbReference type="GO" id="GO:0071014">
    <property type="term" value="C:post-mRNA release spliceosomal complex"/>
    <property type="evidence" value="ECO:0007669"/>
    <property type="project" value="TreeGrafter"/>
</dbReference>
<keyword evidence="8" id="KW-0539">Nucleus</keyword>
<evidence type="ECO:0000256" key="4">
    <source>
        <dbReference type="ARBA" id="ARBA00022664"/>
    </source>
</evidence>
<comment type="subunit">
    <text evidence="3">Associated with the spliceosome.</text>
</comment>
<evidence type="ECO:0000259" key="15">
    <source>
        <dbReference type="Pfam" id="PF23233"/>
    </source>
</evidence>
<dbReference type="InterPro" id="IPR055433">
    <property type="entry name" value="HAT_Syf1-like_N"/>
</dbReference>
<dbReference type="GO" id="GO:0071007">
    <property type="term" value="C:U2-type catalytic step 2 spliceosome"/>
    <property type="evidence" value="ECO:0007669"/>
    <property type="project" value="TreeGrafter"/>
</dbReference>
<keyword evidence="4" id="KW-0507">mRNA processing</keyword>
<sequence length="751" mass="86966">MQDGRAPRCYPGTAIVTCGSSTKPRTEHLYRLQLNNFFGMPKNVKSPSFAPQNNALKISRNSMSIEVESVKSSRSESGRQGGASRNGCNTQTGRHVIASQGEFARSRSVFERALDVDPRSVQLWLSYTEMELKGRNVQHSRNLFDRAVTLLPRVDQLWYKYVYLEELLQNVPGARQVFERWMQWEPDDKAWQAYIKLEQRYNESDRASAIYERWVAIRPEPRVWVKWGKFEEERGKLDKAREVFQTALEFFGDDEEQVEKAQAVFNAFAKMETRLKEHERARVIYKFALSRLPRSKSASLYAAYTKFEKQHGSRSALESTVLGKRRIQYEDELAQDGRNYDVWFDYARLEEGALQDLRDEGTSADEEEKAIGRVREIYERAVGQVPPGGEKRHWRRYIFLWLNYALFEEIETKDFSRARQIYQTAITLVPHKQFTFAKLWIMFARFEVRRLDLPAARKVLGAAIGMCPKEALFKGYIQLEFDLREFDRVRKLYEKYLEFDPTNSSAWIKYAELETQLEDFNRTRAIFELGVAQAQISMPELLWKAYIDFETEEGEREKARALYERLIGLSGHVKVWISYALFEAEAMPLPRSQREEDEGEDADEVPMVEGDVILARQVFQRGYNDLKSKGLKSERVALLEVWKTFEEKNGSPDDVAKVQAMFPIVSRKRNVDEESGQVVEEWDMVFADDERESNPTTFRFLQMAHAWSQARKTGQGASVLSGFTAASNPSATETHRDDTSDVASSNGDEDS</sequence>
<evidence type="ECO:0000256" key="8">
    <source>
        <dbReference type="ARBA" id="ARBA00023242"/>
    </source>
</evidence>
<evidence type="ECO:0000256" key="7">
    <source>
        <dbReference type="ARBA" id="ARBA00023187"/>
    </source>
</evidence>
<evidence type="ECO:0000256" key="6">
    <source>
        <dbReference type="ARBA" id="ARBA00022737"/>
    </source>
</evidence>
<dbReference type="InterPro" id="IPR055430">
    <property type="entry name" value="HAT_Syf1_CNRKL1_C"/>
</dbReference>
<dbReference type="GO" id="GO:0000245">
    <property type="term" value="P:spliceosomal complex assembly"/>
    <property type="evidence" value="ECO:0007669"/>
    <property type="project" value="TreeGrafter"/>
</dbReference>
<comment type="subcellular location">
    <subcellularLocation>
        <location evidence="1">Nucleus</location>
    </subcellularLocation>
</comment>
<feature type="region of interest" description="Disordered" evidence="13">
    <location>
        <begin position="70"/>
        <end position="91"/>
    </location>
</feature>
<evidence type="ECO:0000259" key="14">
    <source>
        <dbReference type="Pfam" id="PF23231"/>
    </source>
</evidence>
<evidence type="ECO:0000256" key="5">
    <source>
        <dbReference type="ARBA" id="ARBA00022728"/>
    </source>
</evidence>
<evidence type="ECO:0000256" key="2">
    <source>
        <dbReference type="ARBA" id="ARBA00008644"/>
    </source>
</evidence>
<comment type="function">
    <text evidence="9">Involved in pre-mRNA splicing and cell cycle progression. Required for the spliceosome assembly and initiation of the DNA replication.</text>
</comment>
<dbReference type="InterPro" id="IPR011990">
    <property type="entry name" value="TPR-like_helical_dom_sf"/>
</dbReference>
<evidence type="ECO:0000256" key="10">
    <source>
        <dbReference type="ARBA" id="ARBA00039167"/>
    </source>
</evidence>
<dbReference type="AlphaFoldDB" id="A0AAD5V3I1"/>
<keyword evidence="17" id="KW-1185">Reference proteome</keyword>
<keyword evidence="6" id="KW-0677">Repeat</keyword>
<organism evidence="16 17">
    <name type="scientific">Meripilus lineatus</name>
    <dbReference type="NCBI Taxonomy" id="2056292"/>
    <lineage>
        <taxon>Eukaryota</taxon>
        <taxon>Fungi</taxon>
        <taxon>Dikarya</taxon>
        <taxon>Basidiomycota</taxon>
        <taxon>Agaricomycotina</taxon>
        <taxon>Agaricomycetes</taxon>
        <taxon>Polyporales</taxon>
        <taxon>Meripilaceae</taxon>
        <taxon>Meripilus</taxon>
    </lineage>
</organism>
<dbReference type="GO" id="GO:0071011">
    <property type="term" value="C:precatalytic spliceosome"/>
    <property type="evidence" value="ECO:0007669"/>
    <property type="project" value="TreeGrafter"/>
</dbReference>
<dbReference type="InterPro" id="IPR045075">
    <property type="entry name" value="Syf1-like"/>
</dbReference>
<dbReference type="EMBL" id="JANAWD010000158">
    <property type="protein sequence ID" value="KAJ3485305.1"/>
    <property type="molecule type" value="Genomic_DNA"/>
</dbReference>
<feature type="domain" description="Pre-mRNA-splicing factor Syf1-like N-terminal HAT-repeats" evidence="15">
    <location>
        <begin position="100"/>
        <end position="220"/>
    </location>
</feature>
<dbReference type="SMART" id="SM00386">
    <property type="entry name" value="HAT"/>
    <property type="match status" value="13"/>
</dbReference>
<dbReference type="PANTHER" id="PTHR11246:SF3">
    <property type="entry name" value="CROOKED NECK-LIKE PROTEIN 1"/>
    <property type="match status" value="1"/>
</dbReference>
<dbReference type="Gene3D" id="1.25.40.10">
    <property type="entry name" value="Tetratricopeptide repeat domain"/>
    <property type="match status" value="3"/>
</dbReference>
<keyword evidence="12" id="KW-0802">TPR repeat</keyword>
<keyword evidence="7" id="KW-0508">mRNA splicing</keyword>
<dbReference type="Proteomes" id="UP001212997">
    <property type="component" value="Unassembled WGS sequence"/>
</dbReference>
<reference evidence="16" key="1">
    <citation type="submission" date="2022-07" db="EMBL/GenBank/DDBJ databases">
        <title>Genome Sequence of Physisporinus lineatus.</title>
        <authorList>
            <person name="Buettner E."/>
        </authorList>
    </citation>
    <scope>NUCLEOTIDE SEQUENCE</scope>
    <source>
        <strain evidence="16">VT162</strain>
    </source>
</reference>
<evidence type="ECO:0000256" key="12">
    <source>
        <dbReference type="PROSITE-ProRule" id="PRU00339"/>
    </source>
</evidence>
<evidence type="ECO:0000313" key="17">
    <source>
        <dbReference type="Proteomes" id="UP001212997"/>
    </source>
</evidence>
<dbReference type="Pfam" id="PF23231">
    <property type="entry name" value="HAT_Syf1_CNRKL1_C"/>
    <property type="match status" value="1"/>
</dbReference>
<dbReference type="PANTHER" id="PTHR11246">
    <property type="entry name" value="PRE-MRNA SPLICING FACTOR"/>
    <property type="match status" value="1"/>
</dbReference>
<dbReference type="Pfam" id="PF23240">
    <property type="entry name" value="HAT_PRP39_N"/>
    <property type="match status" value="1"/>
</dbReference>
<comment type="caution">
    <text evidence="16">The sequence shown here is derived from an EMBL/GenBank/DDBJ whole genome shotgun (WGS) entry which is preliminary data.</text>
</comment>
<dbReference type="InterPro" id="IPR019734">
    <property type="entry name" value="TPR_rpt"/>
</dbReference>
<feature type="compositionally biased region" description="Polar residues" evidence="13">
    <location>
        <begin position="741"/>
        <end position="751"/>
    </location>
</feature>
<feature type="repeat" description="TPR" evidence="12">
    <location>
        <begin position="221"/>
        <end position="254"/>
    </location>
</feature>
<evidence type="ECO:0000256" key="1">
    <source>
        <dbReference type="ARBA" id="ARBA00004123"/>
    </source>
</evidence>
<evidence type="ECO:0000256" key="9">
    <source>
        <dbReference type="ARBA" id="ARBA00037040"/>
    </source>
</evidence>
<dbReference type="FunFam" id="1.25.40.10:FF:000327">
    <property type="entry name" value="Pre-mRNA-splicing factor CLF1"/>
    <property type="match status" value="1"/>
</dbReference>
<evidence type="ECO:0000313" key="16">
    <source>
        <dbReference type="EMBL" id="KAJ3485305.1"/>
    </source>
</evidence>